<evidence type="ECO:0000313" key="4">
    <source>
        <dbReference type="Proteomes" id="UP000822152"/>
    </source>
</evidence>
<dbReference type="RefSeq" id="WP_173742270.1">
    <property type="nucleotide sequence ID" value="NZ_JAAIPF010000001.1"/>
</dbReference>
<feature type="compositionally biased region" description="Polar residues" evidence="1">
    <location>
        <begin position="102"/>
        <end position="116"/>
    </location>
</feature>
<proteinExistence type="predicted"/>
<keyword evidence="4" id="KW-1185">Reference proteome</keyword>
<keyword evidence="2" id="KW-0472">Membrane</keyword>
<accession>A0ABX2GJ88</accession>
<feature type="compositionally biased region" description="Low complexity" evidence="1">
    <location>
        <begin position="87"/>
        <end position="101"/>
    </location>
</feature>
<keyword evidence="2" id="KW-0812">Transmembrane</keyword>
<evidence type="ECO:0000313" key="3">
    <source>
        <dbReference type="EMBL" id="NSF72352.1"/>
    </source>
</evidence>
<protein>
    <recommendedName>
        <fullName evidence="5">C2H2-type domain-containing protein</fullName>
    </recommendedName>
</protein>
<dbReference type="EMBL" id="JAAIPF010000001">
    <property type="protein sequence ID" value="NSF72352.1"/>
    <property type="molecule type" value="Genomic_DNA"/>
</dbReference>
<gene>
    <name evidence="3" type="ORF">G4952_00660</name>
</gene>
<organism evidence="3 4">
    <name type="scientific">Blautia wexlerae</name>
    <dbReference type="NCBI Taxonomy" id="418240"/>
    <lineage>
        <taxon>Bacteria</taxon>
        <taxon>Bacillati</taxon>
        <taxon>Bacillota</taxon>
        <taxon>Clostridia</taxon>
        <taxon>Lachnospirales</taxon>
        <taxon>Lachnospiraceae</taxon>
        <taxon>Blautia</taxon>
    </lineage>
</organism>
<reference evidence="3 4" key="1">
    <citation type="journal article" date="2020" name="Cell Host Microbe">
        <title>Functional and Genomic Variation between Human-Derived Isolates of Lachnospiraceae Reveals Inter- and Intra-Species Diversity.</title>
        <authorList>
            <person name="Sorbara M.T."/>
            <person name="Littmann E.R."/>
            <person name="Fontana E."/>
            <person name="Moody T.U."/>
            <person name="Kohout C.E."/>
            <person name="Gjonbalaj M."/>
            <person name="Eaton V."/>
            <person name="Seok R."/>
            <person name="Leiner I.M."/>
            <person name="Pamer E.G."/>
        </authorList>
    </citation>
    <scope>NUCLEOTIDE SEQUENCE [LARGE SCALE GENOMIC DNA]</scope>
    <source>
        <strain evidence="3 4">MSK.20.11</strain>
    </source>
</reference>
<evidence type="ECO:0008006" key="5">
    <source>
        <dbReference type="Google" id="ProtNLM"/>
    </source>
</evidence>
<feature type="compositionally biased region" description="Basic and acidic residues" evidence="1">
    <location>
        <begin position="43"/>
        <end position="78"/>
    </location>
</feature>
<evidence type="ECO:0000256" key="2">
    <source>
        <dbReference type="SAM" id="Phobius"/>
    </source>
</evidence>
<comment type="caution">
    <text evidence="3">The sequence shown here is derived from an EMBL/GenBank/DDBJ whole genome shotgun (WGS) entry which is preliminary data.</text>
</comment>
<keyword evidence="2" id="KW-1133">Transmembrane helix</keyword>
<sequence>MGKRCQVCDGPIVNGRCKYCGMPYRNDAVMYHLNEDRSEHYRHSSAKVRREMDQSEIPLPDRKGGADYTKKKTAENKGTKNKSTARKTVNNKNTTSKTVSNAGRTASKTYTSGKQSGTEEKKKGKKMVIFWLVIALLAALIEYVPDVLETLKPHQIEEFIYKTKLIDKDDKEKKEVPDQKVMSSSELDKYDYYMLNTEDKYYEVVESNTEDFMGPGEYVVEAVWEGIELEFVPSDGTGGVVWDFDQEGQQLKLELHKGDRLTVTSLDGQYNYFRLYEIQQYDE</sequence>
<dbReference type="Proteomes" id="UP000822152">
    <property type="component" value="Unassembled WGS sequence"/>
</dbReference>
<evidence type="ECO:0000256" key="1">
    <source>
        <dbReference type="SAM" id="MobiDB-lite"/>
    </source>
</evidence>
<feature type="transmembrane region" description="Helical" evidence="2">
    <location>
        <begin position="128"/>
        <end position="145"/>
    </location>
</feature>
<feature type="region of interest" description="Disordered" evidence="1">
    <location>
        <begin position="43"/>
        <end position="118"/>
    </location>
</feature>
<name>A0ABX2GJ88_9FIRM</name>